<sequence length="477" mass="54145">MTVRTKARTRAKTFMPSKPDKYGVRFYAVVGWDSLYVHSLWDNSSGNTTPSTPAERYTRLFPSLRTPLYNTLRSDDVSIEATSATAMWIAMAGHQTQSFRSPTGHRLVVSDNFYTRHTFAQALLKFTDGEMHLLGTVRINLVDKWNKPAVSAAIGRVDAGNRGSWELVAAVNPEPGWEAKQKGHQKRQRGVAKAKQTAFEPTIVQAQNAGYIIYKDRKVVIFYTNDLKATPSERSLPSTSPEAVYCCHGTYPIQRWTEDRMLHREIFMAPTVISAYNLCMNAVDRVDQLRSTNPTRRREKRLGMTIFTWMMDLAVINAHTLLTTVRPTATQGLALREFKRRIAEVLTSGERQNKTRRASQKKKRARETLDEIVGIDSSIHMITPNSTAHSSGKLLCHLCSLRNIKKKSRYGCTKCELGFHVECFTAFHNQAVLQHSPQLRATLEVLCRASTEEPETFTRKKRNRTITPVEQLKLPEN</sequence>
<name>A0A0W8C469_PHYNI</name>
<evidence type="ECO:0000256" key="1">
    <source>
        <dbReference type="SAM" id="MobiDB-lite"/>
    </source>
</evidence>
<evidence type="ECO:0000313" key="3">
    <source>
        <dbReference type="EMBL" id="KUF82032.1"/>
    </source>
</evidence>
<feature type="region of interest" description="Disordered" evidence="1">
    <location>
        <begin position="458"/>
        <end position="477"/>
    </location>
</feature>
<organism evidence="2 4">
    <name type="scientific">Phytophthora nicotianae</name>
    <name type="common">Potato buckeye rot agent</name>
    <name type="synonym">Phytophthora parasitica</name>
    <dbReference type="NCBI Taxonomy" id="4792"/>
    <lineage>
        <taxon>Eukaryota</taxon>
        <taxon>Sar</taxon>
        <taxon>Stramenopiles</taxon>
        <taxon>Oomycota</taxon>
        <taxon>Peronosporomycetes</taxon>
        <taxon>Peronosporales</taxon>
        <taxon>Peronosporaceae</taxon>
        <taxon>Phytophthora</taxon>
    </lineage>
</organism>
<dbReference type="PANTHER" id="PTHR46599">
    <property type="entry name" value="PIGGYBAC TRANSPOSABLE ELEMENT-DERIVED PROTEIN 4"/>
    <property type="match status" value="1"/>
</dbReference>
<comment type="caution">
    <text evidence="2">The sequence shown here is derived from an EMBL/GenBank/DDBJ whole genome shotgun (WGS) entry which is preliminary data.</text>
</comment>
<evidence type="ECO:0000313" key="2">
    <source>
        <dbReference type="EMBL" id="KUF78875.1"/>
    </source>
</evidence>
<proteinExistence type="predicted"/>
<reference evidence="2 4" key="1">
    <citation type="submission" date="2015-11" db="EMBL/GenBank/DDBJ databases">
        <title>Genomes and virulence difference between two physiological races of Phytophthora nicotianae.</title>
        <authorList>
            <person name="Liu H."/>
            <person name="Ma X."/>
            <person name="Yu H."/>
            <person name="Fang D."/>
            <person name="Li Y."/>
            <person name="Wang X."/>
            <person name="Wang W."/>
            <person name="Dong Y."/>
            <person name="Xiao B."/>
        </authorList>
    </citation>
    <scope>NUCLEOTIDE SEQUENCE [LARGE SCALE GENOMIC DNA]</scope>
    <source>
        <strain evidence="2">Race 1</strain>
        <strain evidence="4">race 1</strain>
    </source>
</reference>
<accession>A0A0W8C469</accession>
<dbReference type="AlphaFoldDB" id="A0A0W8C469"/>
<evidence type="ECO:0000313" key="4">
    <source>
        <dbReference type="Proteomes" id="UP000054636"/>
    </source>
</evidence>
<gene>
    <name evidence="2" type="ORF">AM588_10000080</name>
    <name evidence="3" type="ORF">AM588_10000336</name>
</gene>
<dbReference type="EMBL" id="LNFP01003013">
    <property type="protein sequence ID" value="KUF82032.1"/>
    <property type="molecule type" value="Genomic_DNA"/>
</dbReference>
<dbReference type="PANTHER" id="PTHR46599:SF3">
    <property type="entry name" value="PIGGYBAC TRANSPOSABLE ELEMENT-DERIVED PROTEIN 4"/>
    <property type="match status" value="1"/>
</dbReference>
<protein>
    <submittedName>
        <fullName evidence="2">Uncharacterized protein</fullName>
    </submittedName>
</protein>
<dbReference type="EMBL" id="LNFP01004319">
    <property type="protein sequence ID" value="KUF78875.1"/>
    <property type="molecule type" value="Genomic_DNA"/>
</dbReference>
<dbReference type="Proteomes" id="UP000054636">
    <property type="component" value="Unassembled WGS sequence"/>
</dbReference>